<proteinExistence type="predicted"/>
<dbReference type="OrthoDB" id="621413at2759"/>
<dbReference type="Gene3D" id="3.40.50.300">
    <property type="entry name" value="P-loop containing nucleotide triphosphate hydrolases"/>
    <property type="match status" value="1"/>
</dbReference>
<dbReference type="EMBL" id="MU157851">
    <property type="protein sequence ID" value="KAF9528700.1"/>
    <property type="molecule type" value="Genomic_DNA"/>
</dbReference>
<organism evidence="1 2">
    <name type="scientific">Crepidotus variabilis</name>
    <dbReference type="NCBI Taxonomy" id="179855"/>
    <lineage>
        <taxon>Eukaryota</taxon>
        <taxon>Fungi</taxon>
        <taxon>Dikarya</taxon>
        <taxon>Basidiomycota</taxon>
        <taxon>Agaricomycotina</taxon>
        <taxon>Agaricomycetes</taxon>
        <taxon>Agaricomycetidae</taxon>
        <taxon>Agaricales</taxon>
        <taxon>Agaricineae</taxon>
        <taxon>Crepidotaceae</taxon>
        <taxon>Crepidotus</taxon>
    </lineage>
</organism>
<keyword evidence="2" id="KW-1185">Reference proteome</keyword>
<dbReference type="AlphaFoldDB" id="A0A9P6EGV1"/>
<evidence type="ECO:0000313" key="2">
    <source>
        <dbReference type="Proteomes" id="UP000807306"/>
    </source>
</evidence>
<reference evidence="1" key="1">
    <citation type="submission" date="2020-11" db="EMBL/GenBank/DDBJ databases">
        <authorList>
            <consortium name="DOE Joint Genome Institute"/>
            <person name="Ahrendt S."/>
            <person name="Riley R."/>
            <person name="Andreopoulos W."/>
            <person name="Labutti K."/>
            <person name="Pangilinan J."/>
            <person name="Ruiz-Duenas F.J."/>
            <person name="Barrasa J.M."/>
            <person name="Sanchez-Garcia M."/>
            <person name="Camarero S."/>
            <person name="Miyauchi S."/>
            <person name="Serrano A."/>
            <person name="Linde D."/>
            <person name="Babiker R."/>
            <person name="Drula E."/>
            <person name="Ayuso-Fernandez I."/>
            <person name="Pacheco R."/>
            <person name="Padilla G."/>
            <person name="Ferreira P."/>
            <person name="Barriuso J."/>
            <person name="Kellner H."/>
            <person name="Castanera R."/>
            <person name="Alfaro M."/>
            <person name="Ramirez L."/>
            <person name="Pisabarro A.G."/>
            <person name="Kuo A."/>
            <person name="Tritt A."/>
            <person name="Lipzen A."/>
            <person name="He G."/>
            <person name="Yan M."/>
            <person name="Ng V."/>
            <person name="Cullen D."/>
            <person name="Martin F."/>
            <person name="Rosso M.-N."/>
            <person name="Henrissat B."/>
            <person name="Hibbett D."/>
            <person name="Martinez A.T."/>
            <person name="Grigoriev I.V."/>
        </authorList>
    </citation>
    <scope>NUCLEOTIDE SEQUENCE</scope>
    <source>
        <strain evidence="1">CBS 506.95</strain>
    </source>
</reference>
<dbReference type="Proteomes" id="UP000807306">
    <property type="component" value="Unassembled WGS sequence"/>
</dbReference>
<sequence>MPQSPAPNYRFFGRADMLRRGATHLCSSSLPAKVLIAGENGSGKTGLALQLLQHKEVKVMFGDGTGCWYIDCTPFYSGGGASGEAAVALIMAILEQLNVELRPTEKEILGFLYNKLVARGSKTRILLVLDGLEDTCLEENNKRVQNLTMKRVIKTLASIYCVSLVVVTCGQSMRQLLPWTLVLPGQDTLGPLELNDAVDMFEDISREGLAEEHDISTIKSAPIEYYAPCEDAEFLSQSFKNSSILGGVS</sequence>
<accession>A0A9P6EGV1</accession>
<protein>
    <submittedName>
        <fullName evidence="1">Uncharacterized protein</fullName>
    </submittedName>
</protein>
<dbReference type="SUPFAM" id="SSF52540">
    <property type="entry name" value="P-loop containing nucleoside triphosphate hydrolases"/>
    <property type="match status" value="1"/>
</dbReference>
<dbReference type="InterPro" id="IPR027417">
    <property type="entry name" value="P-loop_NTPase"/>
</dbReference>
<name>A0A9P6EGV1_9AGAR</name>
<gene>
    <name evidence="1" type="ORF">CPB83DRAFT_308936</name>
</gene>
<comment type="caution">
    <text evidence="1">The sequence shown here is derived from an EMBL/GenBank/DDBJ whole genome shotgun (WGS) entry which is preliminary data.</text>
</comment>
<evidence type="ECO:0000313" key="1">
    <source>
        <dbReference type="EMBL" id="KAF9528700.1"/>
    </source>
</evidence>